<dbReference type="EnsemblPlants" id="AUR62012965-RA">
    <property type="protein sequence ID" value="AUR62012965-RA:cds"/>
    <property type="gene ID" value="AUR62012965"/>
</dbReference>
<proteinExistence type="inferred from homology"/>
<accession>A0A803LG68</accession>
<evidence type="ECO:0000256" key="1">
    <source>
        <dbReference type="ARBA" id="ARBA00006974"/>
    </source>
</evidence>
<dbReference type="InterPro" id="IPR003676">
    <property type="entry name" value="SAUR_fam"/>
</dbReference>
<dbReference type="PANTHER" id="PTHR31175">
    <property type="entry name" value="AUXIN-RESPONSIVE FAMILY PROTEIN"/>
    <property type="match status" value="1"/>
</dbReference>
<sequence length="169" mass="19349">MISTKKLIQLARKWQKMAVASRRRISWPRTLADKGHFVVYTTDSRRFMIPLTCLKTEIFRELLRMAEEEFGVTSTGPITLPCDSSFMEYAISMIQRHAAEELEKALITSLARKSTTKARLWLISDYFQQLKLGRAVSSKPISDDACSGSIFWVDEGFALDVCNEIVYLQ</sequence>
<comment type="similarity">
    <text evidence="1">Belongs to the ARG7 family.</text>
</comment>
<organism evidence="2 3">
    <name type="scientific">Chenopodium quinoa</name>
    <name type="common">Quinoa</name>
    <dbReference type="NCBI Taxonomy" id="63459"/>
    <lineage>
        <taxon>Eukaryota</taxon>
        <taxon>Viridiplantae</taxon>
        <taxon>Streptophyta</taxon>
        <taxon>Embryophyta</taxon>
        <taxon>Tracheophyta</taxon>
        <taxon>Spermatophyta</taxon>
        <taxon>Magnoliopsida</taxon>
        <taxon>eudicotyledons</taxon>
        <taxon>Gunneridae</taxon>
        <taxon>Pentapetalae</taxon>
        <taxon>Caryophyllales</taxon>
        <taxon>Chenopodiaceae</taxon>
        <taxon>Chenopodioideae</taxon>
        <taxon>Atripliceae</taxon>
        <taxon>Chenopodium</taxon>
    </lineage>
</organism>
<reference evidence="2" key="2">
    <citation type="submission" date="2021-03" db="UniProtKB">
        <authorList>
            <consortium name="EnsemblPlants"/>
        </authorList>
    </citation>
    <scope>IDENTIFICATION</scope>
</reference>
<protein>
    <submittedName>
        <fullName evidence="2">Uncharacterized protein</fullName>
    </submittedName>
</protein>
<keyword evidence="3" id="KW-1185">Reference proteome</keyword>
<name>A0A803LG68_CHEQI</name>
<dbReference type="PANTHER" id="PTHR31175:SF82">
    <property type="entry name" value="AUXIN-RESPONSIVE PROTEIN SAUR65"/>
    <property type="match status" value="1"/>
</dbReference>
<dbReference type="GO" id="GO:0009733">
    <property type="term" value="P:response to auxin"/>
    <property type="evidence" value="ECO:0007669"/>
    <property type="project" value="InterPro"/>
</dbReference>
<evidence type="ECO:0000313" key="2">
    <source>
        <dbReference type="EnsemblPlants" id="AUR62012965-RA:cds"/>
    </source>
</evidence>
<dbReference type="Pfam" id="PF02519">
    <property type="entry name" value="Auxin_inducible"/>
    <property type="match status" value="1"/>
</dbReference>
<dbReference type="AlphaFoldDB" id="A0A803LG68"/>
<evidence type="ECO:0000313" key="3">
    <source>
        <dbReference type="Proteomes" id="UP000596660"/>
    </source>
</evidence>
<dbReference type="Gramene" id="AUR62012965-RA">
    <property type="protein sequence ID" value="AUR62012965-RA:cds"/>
    <property type="gene ID" value="AUR62012965"/>
</dbReference>
<dbReference type="OMA" id="WLISDYF"/>
<dbReference type="Proteomes" id="UP000596660">
    <property type="component" value="Unplaced"/>
</dbReference>
<reference evidence="2" key="1">
    <citation type="journal article" date="2017" name="Nature">
        <title>The genome of Chenopodium quinoa.</title>
        <authorList>
            <person name="Jarvis D.E."/>
            <person name="Ho Y.S."/>
            <person name="Lightfoot D.J."/>
            <person name="Schmoeckel S.M."/>
            <person name="Li B."/>
            <person name="Borm T.J.A."/>
            <person name="Ohyanagi H."/>
            <person name="Mineta K."/>
            <person name="Michell C.T."/>
            <person name="Saber N."/>
            <person name="Kharbatia N.M."/>
            <person name="Rupper R.R."/>
            <person name="Sharp A.R."/>
            <person name="Dally N."/>
            <person name="Boughton B.A."/>
            <person name="Woo Y.H."/>
            <person name="Gao G."/>
            <person name="Schijlen E.G.W.M."/>
            <person name="Guo X."/>
            <person name="Momin A.A."/>
            <person name="Negrao S."/>
            <person name="Al-Babili S."/>
            <person name="Gehring C."/>
            <person name="Roessner U."/>
            <person name="Jung C."/>
            <person name="Murphy K."/>
            <person name="Arold S.T."/>
            <person name="Gojobori T."/>
            <person name="van der Linden C.G."/>
            <person name="van Loo E.N."/>
            <person name="Jellen E.N."/>
            <person name="Maughan P.J."/>
            <person name="Tester M."/>
        </authorList>
    </citation>
    <scope>NUCLEOTIDE SEQUENCE [LARGE SCALE GENOMIC DNA]</scope>
    <source>
        <strain evidence="2">cv. PI 614886</strain>
    </source>
</reference>